<dbReference type="InterPro" id="IPR002872">
    <property type="entry name" value="Proline_DH_dom"/>
</dbReference>
<keyword evidence="1" id="KW-0560">Oxidoreductase</keyword>
<proteinExistence type="predicted"/>
<feature type="domain" description="Proline dehydrogenase" evidence="2">
    <location>
        <begin position="53"/>
        <end position="260"/>
    </location>
</feature>
<sequence>MNRIFKYTTTEKNLLNVVNMYNQHHITPILDYAVEYNKNVQPFVDKKIYLFNTYPNYYHSFKLSSIDFRQSTFFELMSVAKNRNCKILLDAEDHKVQDTIDAVYDAVVSINYDFDIYKTYQMYRTDTMDKLLLDIEEFKRCNLVHNIKLVRGAYIMKDMQYGMVHSSKEDTDNAYNYAVKELLQISKNNKKMKVIFATHNDVTFNLIKNVGDANVFHASLMGMDKSFRDGRIKKMVHIPFGEYHETYPYLLRRYCENNKILDKLIHFKQLNFKKTV</sequence>
<organism evidence="3">
    <name type="scientific">Pyramimonas orientalis virus</name>
    <name type="common">PoV01</name>
    <dbReference type="NCBI Taxonomy" id="455367"/>
    <lineage>
        <taxon>Viruses</taxon>
        <taxon>Varidnaviria</taxon>
        <taxon>Bamfordvirae</taxon>
        <taxon>Nucleocytoviricota</taxon>
        <taxon>Megaviricetes</taxon>
        <taxon>Imitervirales</taxon>
        <taxon>Allomimiviridae</taxon>
        <taxon>Heliosvirus</taxon>
        <taxon>Heliosvirus raunefjordenense</taxon>
    </lineage>
</organism>
<protein>
    <recommendedName>
        <fullName evidence="2">Proline dehydrogenase domain-containing protein</fullName>
    </recommendedName>
</protein>
<gene>
    <name evidence="3" type="ORF">HWQ62_00468</name>
</gene>
<organismHost>
    <name type="scientific">Pyramimonas plurioculata</name>
    <dbReference type="NCBI Taxonomy" id="36893"/>
</organismHost>
<dbReference type="GO" id="GO:0004657">
    <property type="term" value="F:proline dehydrogenase activity"/>
    <property type="evidence" value="ECO:0007669"/>
    <property type="project" value="InterPro"/>
</dbReference>
<dbReference type="Pfam" id="PF01619">
    <property type="entry name" value="Pro_dh"/>
    <property type="match status" value="1"/>
</dbReference>
<dbReference type="EMBL" id="MT663541">
    <property type="protein sequence ID" value="QOI90599.1"/>
    <property type="molecule type" value="Genomic_DNA"/>
</dbReference>
<dbReference type="GO" id="GO:0010133">
    <property type="term" value="P:L-proline catabolic process to L-glutamate"/>
    <property type="evidence" value="ECO:0007669"/>
    <property type="project" value="TreeGrafter"/>
</dbReference>
<name>A0A7L9AY30_POV01</name>
<dbReference type="GO" id="GO:0071949">
    <property type="term" value="F:FAD binding"/>
    <property type="evidence" value="ECO:0007669"/>
    <property type="project" value="TreeGrafter"/>
</dbReference>
<dbReference type="SUPFAM" id="SSF51730">
    <property type="entry name" value="FAD-linked oxidoreductase"/>
    <property type="match status" value="1"/>
</dbReference>
<evidence type="ECO:0000259" key="2">
    <source>
        <dbReference type="Pfam" id="PF01619"/>
    </source>
</evidence>
<evidence type="ECO:0000313" key="3">
    <source>
        <dbReference type="EMBL" id="QOI90599.1"/>
    </source>
</evidence>
<dbReference type="InterPro" id="IPR029041">
    <property type="entry name" value="FAD-linked_oxidoreductase-like"/>
</dbReference>
<accession>A0A7L9AY30</accession>
<dbReference type="PANTHER" id="PTHR13914:SF0">
    <property type="entry name" value="PROLINE DEHYDROGENASE 1, MITOCHONDRIAL"/>
    <property type="match status" value="1"/>
</dbReference>
<dbReference type="Gene3D" id="3.20.20.220">
    <property type="match status" value="1"/>
</dbReference>
<reference evidence="3" key="1">
    <citation type="submission" date="2020-06" db="EMBL/GenBank/DDBJ databases">
        <title>Lateral gene transfer of anion-conducting channel rhodopsins between green algae and giant viruses.</title>
        <authorList>
            <person name="Rozenberg A."/>
            <person name="Oppermann J."/>
            <person name="Wietek J."/>
            <person name="Fernandez Lahore R.G."/>
            <person name="Sandaa R.-A."/>
            <person name="Bratbak G."/>
            <person name="Hegemann P."/>
            <person name="Beja O."/>
        </authorList>
    </citation>
    <scope>NUCLEOTIDE SEQUENCE</scope>
    <source>
        <strain evidence="3">01B</strain>
    </source>
</reference>
<dbReference type="PANTHER" id="PTHR13914">
    <property type="entry name" value="PROLINE OXIDASE"/>
    <property type="match status" value="1"/>
</dbReference>
<dbReference type="InterPro" id="IPR015659">
    <property type="entry name" value="Proline_oxidase"/>
</dbReference>
<evidence type="ECO:0000256" key="1">
    <source>
        <dbReference type="ARBA" id="ARBA00023002"/>
    </source>
</evidence>